<keyword evidence="5" id="KW-1185">Reference proteome</keyword>
<dbReference type="SUPFAM" id="SSF55469">
    <property type="entry name" value="FMN-dependent nitroreductase-like"/>
    <property type="match status" value="1"/>
</dbReference>
<dbReference type="InterPro" id="IPR000415">
    <property type="entry name" value="Nitroreductase-like"/>
</dbReference>
<evidence type="ECO:0000259" key="3">
    <source>
        <dbReference type="PROSITE" id="PS51379"/>
    </source>
</evidence>
<dbReference type="InterPro" id="IPR029479">
    <property type="entry name" value="Nitroreductase"/>
</dbReference>
<comment type="similarity">
    <text evidence="1">Belongs to the nitroreductase family.</text>
</comment>
<accession>A0ABZ2ITR2</accession>
<feature type="domain" description="4Fe-4S ferredoxin-type" evidence="3">
    <location>
        <begin position="32"/>
        <end position="62"/>
    </location>
</feature>
<dbReference type="Gene3D" id="3.40.109.10">
    <property type="entry name" value="NADH Oxidase"/>
    <property type="match status" value="1"/>
</dbReference>
<organism evidence="4 5">
    <name type="scientific">Pseudodesulfovibrio methanolicus</name>
    <dbReference type="NCBI Taxonomy" id="3126690"/>
    <lineage>
        <taxon>Bacteria</taxon>
        <taxon>Pseudomonadati</taxon>
        <taxon>Thermodesulfobacteriota</taxon>
        <taxon>Desulfovibrionia</taxon>
        <taxon>Desulfovibrionales</taxon>
        <taxon>Desulfovibrionaceae</taxon>
    </lineage>
</organism>
<dbReference type="PROSITE" id="PS51379">
    <property type="entry name" value="4FE4S_FER_2"/>
    <property type="match status" value="2"/>
</dbReference>
<dbReference type="RefSeq" id="WP_338667768.1">
    <property type="nucleotide sequence ID" value="NZ_CP146609.1"/>
</dbReference>
<dbReference type="PANTHER" id="PTHR43673:SF10">
    <property type="entry name" value="NADH DEHYDROGENASE_NAD(P)H NITROREDUCTASE XCC3605-RELATED"/>
    <property type="match status" value="1"/>
</dbReference>
<dbReference type="Pfam" id="PF00881">
    <property type="entry name" value="Nitroreductase"/>
    <property type="match status" value="1"/>
</dbReference>
<gene>
    <name evidence="4" type="ORF">V8V93_16775</name>
</gene>
<dbReference type="PANTHER" id="PTHR43673">
    <property type="entry name" value="NAD(P)H NITROREDUCTASE YDGI-RELATED"/>
    <property type="match status" value="1"/>
</dbReference>
<protein>
    <submittedName>
        <fullName evidence="4">Nitroreductase family protein</fullName>
    </submittedName>
</protein>
<keyword evidence="2" id="KW-0560">Oxidoreductase</keyword>
<dbReference type="SUPFAM" id="SSF54862">
    <property type="entry name" value="4Fe-4S ferredoxins"/>
    <property type="match status" value="1"/>
</dbReference>
<evidence type="ECO:0000256" key="2">
    <source>
        <dbReference type="ARBA" id="ARBA00023002"/>
    </source>
</evidence>
<evidence type="ECO:0000313" key="4">
    <source>
        <dbReference type="EMBL" id="WWX22085.1"/>
    </source>
</evidence>
<dbReference type="InterPro" id="IPR017896">
    <property type="entry name" value="4Fe4S_Fe-S-bd"/>
</dbReference>
<reference evidence="4 5" key="1">
    <citation type="submission" date="2024-03" db="EMBL/GenBank/DDBJ databases">
        <title>Phenotype and Genome Characterization of a Sulfate-Reducing Bacterium Pseudodesulfovibrio sp. strain 5S69, isolated from Petroleum Reservoir in Tatarstan (Russia).</title>
        <authorList>
            <person name="Bidzhieva S.K."/>
            <person name="Kadnikov V."/>
            <person name="Tourova T.P."/>
            <person name="Samigullina S.R."/>
            <person name="Sokolova D.S."/>
            <person name="Poltaraus A.B."/>
            <person name="Avtukh A.N."/>
            <person name="Tereshina V.M."/>
            <person name="Mardanov A.V."/>
            <person name="Nazina T.N."/>
        </authorList>
    </citation>
    <scope>NUCLEOTIDE SEQUENCE [LARGE SCALE GENOMIC DNA]</scope>
    <source>
        <strain evidence="4 5">5S69</strain>
    </source>
</reference>
<name>A0ABZ2ITR2_9BACT</name>
<evidence type="ECO:0000256" key="1">
    <source>
        <dbReference type="ARBA" id="ARBA00007118"/>
    </source>
</evidence>
<evidence type="ECO:0000313" key="5">
    <source>
        <dbReference type="Proteomes" id="UP001385389"/>
    </source>
</evidence>
<dbReference type="Gene3D" id="3.30.70.20">
    <property type="match status" value="1"/>
</dbReference>
<dbReference type="Pfam" id="PF13187">
    <property type="entry name" value="Fer4_9"/>
    <property type="match status" value="1"/>
</dbReference>
<dbReference type="EMBL" id="CP146609">
    <property type="protein sequence ID" value="WWX22085.1"/>
    <property type="molecule type" value="Genomic_DNA"/>
</dbReference>
<sequence>MLNFTVDADKCTRCGECAKDCLWGVIEMDGLPVVRPENEARCIECQHCLAVCKPGAVSVFGKDPADSLPLKGMFPDPAKMETLIMGRRSTRRYRKEGVDPVLIRHLLEVVSHAPTAVNRHPVTLTVVDDPAVMDRLRAEVTAEALRMLHGEGFPAGWERMADYVRGCEDGTDILFRNAPHLLVASAPEDSFAPMADCHIAMSYFELLANSHGLGTVWNGIARALLTGIVPQFRTRLGIPEDHLLACAMSFGRPAVKYHRTVQRPGCVIRRADF</sequence>
<dbReference type="CDD" id="cd02143">
    <property type="entry name" value="nitroreductase_FeS-like"/>
    <property type="match status" value="1"/>
</dbReference>
<dbReference type="Proteomes" id="UP001385389">
    <property type="component" value="Chromosome"/>
</dbReference>
<proteinExistence type="inferred from homology"/>
<feature type="domain" description="4Fe-4S ferredoxin-type" evidence="3">
    <location>
        <begin position="2"/>
        <end position="31"/>
    </location>
</feature>